<organism evidence="1 2">
    <name type="scientific">Gordonia phage Smoothie</name>
    <dbReference type="NCBI Taxonomy" id="1838078"/>
    <lineage>
        <taxon>Viruses</taxon>
        <taxon>Duplodnaviria</taxon>
        <taxon>Heunggongvirae</taxon>
        <taxon>Uroviricota</taxon>
        <taxon>Caudoviricetes</taxon>
        <taxon>Smoothievirus</taxon>
        <taxon>Smoothievirus smoothie</taxon>
    </lineage>
</organism>
<reference evidence="1 2" key="1">
    <citation type="submission" date="2016-03" db="EMBL/GenBank/DDBJ databases">
        <authorList>
            <person name="Montgomery M.T."/>
            <person name="Guerrero C.A."/>
            <person name="Mavrich T.N."/>
            <person name="Pope W.H."/>
            <person name="Garlena R.A."/>
            <person name="Russell D.A."/>
            <person name="Jacobs-Sera D."/>
            <person name="Hendrix R.W."/>
            <person name="Hatfull G.F."/>
        </authorList>
    </citation>
    <scope>NUCLEOTIDE SEQUENCE [LARGE SCALE GENOMIC DNA]</scope>
</reference>
<sequence>MSYPIDVIDSFVEDEDGPAEGSWDEFVELIQSDRQYVRHPAPEDVGPGQWVGDDGYLRQRNEKYNYDEFVERKLGYKGQEIPGVGIATLVEEFGGEGQGDKLWFVFKITDDTGEVRYFRKNGWYQSYSGGEYDGETEEVEPAKKTITVWNKKKVKK</sequence>
<keyword evidence="2" id="KW-1185">Reference proteome</keyword>
<evidence type="ECO:0000313" key="2">
    <source>
        <dbReference type="Proteomes" id="UP000201458"/>
    </source>
</evidence>
<dbReference type="RefSeq" id="YP_009269139.1">
    <property type="nucleotide sequence ID" value="NC_030696.1"/>
</dbReference>
<gene>
    <name evidence="1" type="primary">18</name>
    <name evidence="1" type="ORF">PBI_SMOOTHIE_18</name>
</gene>
<evidence type="ECO:0000313" key="1">
    <source>
        <dbReference type="EMBL" id="ANA86182.1"/>
    </source>
</evidence>
<dbReference type="KEGG" id="vg:28378482"/>
<dbReference type="GeneID" id="28378482"/>
<name>A0A160DEF7_9CAUD</name>
<protein>
    <submittedName>
        <fullName evidence="1">Uncharacterized protein</fullName>
    </submittedName>
</protein>
<proteinExistence type="predicted"/>
<dbReference type="Proteomes" id="UP000201458">
    <property type="component" value="Segment"/>
</dbReference>
<accession>A0A160DEF7</accession>
<dbReference type="EMBL" id="KU998244">
    <property type="protein sequence ID" value="ANA86182.1"/>
    <property type="molecule type" value="Genomic_DNA"/>
</dbReference>